<dbReference type="AlphaFoldDB" id="A0AAD2D8V9"/>
<name>A0AAD2D8V9_EUPCR</name>
<keyword evidence="3" id="KW-1185">Reference proteome</keyword>
<sequence length="333" mass="38434">MATKPTQTDPSAISITVNNKRVKTRLKPLITEDNGSFHNYSRNVTTTANTWTLNKTVYANRVNKIETSVLRDNRRNLDYLKKYCPKNRSFSLSKGRQELKERKQSVELRKNFNSTAYANVLRSTKKWTGCKDGDYTKKKITLDQCQILVPSYDKNNAGKYSERLSSPNSSQGPKEGFLKSPGTLTKHKSAKKNLTNENSKIWLNLVSDDTVMIKNQMQENPSNPESLPIQDKVVHDIGDIHEFYQTRVVKDYKKESKFLRSKLNIAHNTITTLTQKNKSLSNSLMFYRKHCRSNFGFLNSERVLCENCQEEIIPPEEKGKEGKDDQKFRYTEI</sequence>
<evidence type="ECO:0000313" key="2">
    <source>
        <dbReference type="EMBL" id="CAI2383870.1"/>
    </source>
</evidence>
<evidence type="ECO:0000256" key="1">
    <source>
        <dbReference type="SAM" id="MobiDB-lite"/>
    </source>
</evidence>
<feature type="region of interest" description="Disordered" evidence="1">
    <location>
        <begin position="158"/>
        <end position="191"/>
    </location>
</feature>
<accession>A0AAD2D8V9</accession>
<protein>
    <submittedName>
        <fullName evidence="2">Uncharacterized protein</fullName>
    </submittedName>
</protein>
<dbReference type="Proteomes" id="UP001295684">
    <property type="component" value="Unassembled WGS sequence"/>
</dbReference>
<dbReference type="EMBL" id="CAMPGE010026176">
    <property type="protein sequence ID" value="CAI2383870.1"/>
    <property type="molecule type" value="Genomic_DNA"/>
</dbReference>
<proteinExistence type="predicted"/>
<gene>
    <name evidence="2" type="ORF">ECRASSUSDP1_LOCUS25383</name>
</gene>
<evidence type="ECO:0000313" key="3">
    <source>
        <dbReference type="Proteomes" id="UP001295684"/>
    </source>
</evidence>
<reference evidence="2" key="1">
    <citation type="submission" date="2023-07" db="EMBL/GenBank/DDBJ databases">
        <authorList>
            <consortium name="AG Swart"/>
            <person name="Singh M."/>
            <person name="Singh A."/>
            <person name="Seah K."/>
            <person name="Emmerich C."/>
        </authorList>
    </citation>
    <scope>NUCLEOTIDE SEQUENCE</scope>
    <source>
        <strain evidence="2">DP1</strain>
    </source>
</reference>
<comment type="caution">
    <text evidence="2">The sequence shown here is derived from an EMBL/GenBank/DDBJ whole genome shotgun (WGS) entry which is preliminary data.</text>
</comment>
<feature type="compositionally biased region" description="Polar residues" evidence="1">
    <location>
        <begin position="163"/>
        <end position="172"/>
    </location>
</feature>
<organism evidence="2 3">
    <name type="scientific">Euplotes crassus</name>
    <dbReference type="NCBI Taxonomy" id="5936"/>
    <lineage>
        <taxon>Eukaryota</taxon>
        <taxon>Sar</taxon>
        <taxon>Alveolata</taxon>
        <taxon>Ciliophora</taxon>
        <taxon>Intramacronucleata</taxon>
        <taxon>Spirotrichea</taxon>
        <taxon>Hypotrichia</taxon>
        <taxon>Euplotida</taxon>
        <taxon>Euplotidae</taxon>
        <taxon>Moneuplotes</taxon>
    </lineage>
</organism>